<dbReference type="Proteomes" id="UP001165080">
    <property type="component" value="Unassembled WGS sequence"/>
</dbReference>
<organism evidence="2 3">
    <name type="scientific">Pleodorina starrii</name>
    <dbReference type="NCBI Taxonomy" id="330485"/>
    <lineage>
        <taxon>Eukaryota</taxon>
        <taxon>Viridiplantae</taxon>
        <taxon>Chlorophyta</taxon>
        <taxon>core chlorophytes</taxon>
        <taxon>Chlorophyceae</taxon>
        <taxon>CS clade</taxon>
        <taxon>Chlamydomonadales</taxon>
        <taxon>Volvocaceae</taxon>
        <taxon>Pleodorina</taxon>
    </lineage>
</organism>
<keyword evidence="3" id="KW-1185">Reference proteome</keyword>
<evidence type="ECO:0000313" key="2">
    <source>
        <dbReference type="EMBL" id="GLC55772.1"/>
    </source>
</evidence>
<accession>A0A9W6BP99</accession>
<proteinExistence type="predicted"/>
<feature type="region of interest" description="Disordered" evidence="1">
    <location>
        <begin position="110"/>
        <end position="149"/>
    </location>
</feature>
<gene>
    <name evidence="2" type="primary">PLEST009933</name>
    <name evidence="2" type="ORF">PLESTB_001027200</name>
</gene>
<feature type="region of interest" description="Disordered" evidence="1">
    <location>
        <begin position="29"/>
        <end position="49"/>
    </location>
</feature>
<sequence>MSGLLAIAALTAAGAMGIRRLVLARRNSSETSSPAGSADTAAVDPVTPDGADRSVTIVDNFNTPFVVRLSYKRRVATVYLVRRLDDETKDDTSHVLRSFHFRRAFIGLDPREPRLENEPQRTGGAATASASASADSGAAGQEQPQPQPERIWWHGGNSVLLDLGGRRYVFIGLVIYAFTAYDDIHEYVSKMGNNAVPYPYAVGAKNTYFMIEFTYIPNHIVKLNRPEDEDDPYRVLYNENLCRWLPGVDPKQPLPVPMTHYSGGSWTDAFKLKDYELLCNRQW</sequence>
<dbReference type="EMBL" id="BRXU01000014">
    <property type="protein sequence ID" value="GLC55772.1"/>
    <property type="molecule type" value="Genomic_DNA"/>
</dbReference>
<protein>
    <submittedName>
        <fullName evidence="2">Uncharacterized protein</fullName>
    </submittedName>
</protein>
<evidence type="ECO:0000256" key="1">
    <source>
        <dbReference type="SAM" id="MobiDB-lite"/>
    </source>
</evidence>
<feature type="compositionally biased region" description="Low complexity" evidence="1">
    <location>
        <begin position="122"/>
        <end position="144"/>
    </location>
</feature>
<name>A0A9W6BP99_9CHLO</name>
<dbReference type="AlphaFoldDB" id="A0A9W6BP99"/>
<evidence type="ECO:0000313" key="3">
    <source>
        <dbReference type="Proteomes" id="UP001165080"/>
    </source>
</evidence>
<feature type="compositionally biased region" description="Basic and acidic residues" evidence="1">
    <location>
        <begin position="110"/>
        <end position="119"/>
    </location>
</feature>
<reference evidence="2 3" key="1">
    <citation type="journal article" date="2023" name="Commun. Biol.">
        <title>Reorganization of the ancestral sex-determining regions during the evolution of trioecy in Pleodorina starrii.</title>
        <authorList>
            <person name="Takahashi K."/>
            <person name="Suzuki S."/>
            <person name="Kawai-Toyooka H."/>
            <person name="Yamamoto K."/>
            <person name="Hamaji T."/>
            <person name="Ootsuki R."/>
            <person name="Yamaguchi H."/>
            <person name="Kawachi M."/>
            <person name="Higashiyama T."/>
            <person name="Nozaki H."/>
        </authorList>
    </citation>
    <scope>NUCLEOTIDE SEQUENCE [LARGE SCALE GENOMIC DNA]</scope>
    <source>
        <strain evidence="2 3">NIES-4479</strain>
    </source>
</reference>
<comment type="caution">
    <text evidence="2">The sequence shown here is derived from an EMBL/GenBank/DDBJ whole genome shotgun (WGS) entry which is preliminary data.</text>
</comment>